<evidence type="ECO:0000256" key="3">
    <source>
        <dbReference type="ARBA" id="ARBA00022475"/>
    </source>
</evidence>
<feature type="transmembrane region" description="Helical" evidence="7">
    <location>
        <begin position="26"/>
        <end position="46"/>
    </location>
</feature>
<name>A0A8J7MVQ4_9RHOB</name>
<evidence type="ECO:0000256" key="1">
    <source>
        <dbReference type="ARBA" id="ARBA00004651"/>
    </source>
</evidence>
<evidence type="ECO:0000256" key="5">
    <source>
        <dbReference type="ARBA" id="ARBA00022989"/>
    </source>
</evidence>
<keyword evidence="6 7" id="KW-0472">Membrane</keyword>
<dbReference type="PROSITE" id="PS50928">
    <property type="entry name" value="ABC_TM1"/>
    <property type="match status" value="1"/>
</dbReference>
<feature type="domain" description="ABC transmembrane type-1" evidence="8">
    <location>
        <begin position="86"/>
        <end position="278"/>
    </location>
</feature>
<dbReference type="GO" id="GO:0005886">
    <property type="term" value="C:plasma membrane"/>
    <property type="evidence" value="ECO:0007669"/>
    <property type="project" value="UniProtKB-SubCell"/>
</dbReference>
<reference evidence="9" key="1">
    <citation type="submission" date="2021-01" db="EMBL/GenBank/DDBJ databases">
        <title>Genome seq and assembly of Tabrizicola sp. KVB23.</title>
        <authorList>
            <person name="Chhetri G."/>
        </authorList>
    </citation>
    <scope>NUCLEOTIDE SEQUENCE</scope>
    <source>
        <strain evidence="9">KVB23</strain>
    </source>
</reference>
<dbReference type="SUPFAM" id="SSF161098">
    <property type="entry name" value="MetI-like"/>
    <property type="match status" value="1"/>
</dbReference>
<feature type="transmembrane region" description="Helical" evidence="7">
    <location>
        <begin position="199"/>
        <end position="223"/>
    </location>
</feature>
<evidence type="ECO:0000313" key="9">
    <source>
        <dbReference type="EMBL" id="MBL4929423.1"/>
    </source>
</evidence>
<keyword evidence="3" id="KW-1003">Cell membrane</keyword>
<dbReference type="InterPro" id="IPR035906">
    <property type="entry name" value="MetI-like_sf"/>
</dbReference>
<keyword evidence="2 7" id="KW-0813">Transport</keyword>
<evidence type="ECO:0000259" key="8">
    <source>
        <dbReference type="PROSITE" id="PS50928"/>
    </source>
</evidence>
<dbReference type="AlphaFoldDB" id="A0A8J7MVQ4"/>
<feature type="transmembrane region" description="Helical" evidence="7">
    <location>
        <begin position="257"/>
        <end position="277"/>
    </location>
</feature>
<organism evidence="9 10">
    <name type="scientific">Fuscibacter oryzae</name>
    <dbReference type="NCBI Taxonomy" id="2803939"/>
    <lineage>
        <taxon>Bacteria</taxon>
        <taxon>Pseudomonadati</taxon>
        <taxon>Pseudomonadota</taxon>
        <taxon>Alphaproteobacteria</taxon>
        <taxon>Rhodobacterales</taxon>
        <taxon>Paracoccaceae</taxon>
        <taxon>Fuscibacter</taxon>
    </lineage>
</organism>
<comment type="caution">
    <text evidence="9">The sequence shown here is derived from an EMBL/GenBank/DDBJ whole genome shotgun (WGS) entry which is preliminary data.</text>
</comment>
<evidence type="ECO:0000256" key="2">
    <source>
        <dbReference type="ARBA" id="ARBA00022448"/>
    </source>
</evidence>
<dbReference type="InterPro" id="IPR050901">
    <property type="entry name" value="BP-dep_ABC_trans_perm"/>
</dbReference>
<gene>
    <name evidence="9" type="ORF">JI744_15050</name>
</gene>
<dbReference type="RefSeq" id="WP_202661964.1">
    <property type="nucleotide sequence ID" value="NZ_JAESVP010000008.1"/>
</dbReference>
<dbReference type="GO" id="GO:0055085">
    <property type="term" value="P:transmembrane transport"/>
    <property type="evidence" value="ECO:0007669"/>
    <property type="project" value="InterPro"/>
</dbReference>
<dbReference type="InterPro" id="IPR000515">
    <property type="entry name" value="MetI-like"/>
</dbReference>
<evidence type="ECO:0000313" key="10">
    <source>
        <dbReference type="Proteomes" id="UP000619033"/>
    </source>
</evidence>
<keyword evidence="10" id="KW-1185">Reference proteome</keyword>
<dbReference type="CDD" id="cd06261">
    <property type="entry name" value="TM_PBP2"/>
    <property type="match status" value="1"/>
</dbReference>
<dbReference type="Proteomes" id="UP000619033">
    <property type="component" value="Unassembled WGS sequence"/>
</dbReference>
<evidence type="ECO:0000256" key="4">
    <source>
        <dbReference type="ARBA" id="ARBA00022692"/>
    </source>
</evidence>
<proteinExistence type="inferred from homology"/>
<evidence type="ECO:0000256" key="7">
    <source>
        <dbReference type="RuleBase" id="RU363032"/>
    </source>
</evidence>
<keyword evidence="5 7" id="KW-1133">Transmembrane helix</keyword>
<dbReference type="EMBL" id="JAESVP010000008">
    <property type="protein sequence ID" value="MBL4929423.1"/>
    <property type="molecule type" value="Genomic_DNA"/>
</dbReference>
<keyword evidence="4 7" id="KW-0812">Transmembrane</keyword>
<feature type="transmembrane region" description="Helical" evidence="7">
    <location>
        <begin position="86"/>
        <end position="109"/>
    </location>
</feature>
<evidence type="ECO:0000256" key="6">
    <source>
        <dbReference type="ARBA" id="ARBA00023136"/>
    </source>
</evidence>
<sequence length="293" mass="31622">MSAASQATAGLTRSNKGLRRWLSARVPMTVSIVITLLVLAPLIWAISTALKSEVEAVAYPPAFWPSQITFENFARVLNGQNFLTELWNSVCYSFGGVFLSILVSAPAAYAAARFDIRGKTALLLLILGSSMIPTVALLVPIFGILEKFGMVNSALAIIVIEAARTAPQNIWFIRSFIEAVPKEIEEAAFIDGATRRQTFFTVVLPLIKPGLAATSILSLITVWNDYLTVAVFAPESSSRTLQVAIVNQVLDSNGISWSYMMAFVLVASAPVVTIFLASQRWFVSGLMAGGVKG</sequence>
<dbReference type="PANTHER" id="PTHR32243:SF18">
    <property type="entry name" value="INNER MEMBRANE ABC TRANSPORTER PERMEASE PROTEIN YCJP"/>
    <property type="match status" value="1"/>
</dbReference>
<comment type="similarity">
    <text evidence="7">Belongs to the binding-protein-dependent transport system permease family.</text>
</comment>
<dbReference type="Gene3D" id="1.10.3720.10">
    <property type="entry name" value="MetI-like"/>
    <property type="match status" value="1"/>
</dbReference>
<feature type="transmembrane region" description="Helical" evidence="7">
    <location>
        <begin position="121"/>
        <end position="142"/>
    </location>
</feature>
<comment type="subcellular location">
    <subcellularLocation>
        <location evidence="1 7">Cell membrane</location>
        <topology evidence="1 7">Multi-pass membrane protein</topology>
    </subcellularLocation>
</comment>
<dbReference type="Pfam" id="PF00528">
    <property type="entry name" value="BPD_transp_1"/>
    <property type="match status" value="1"/>
</dbReference>
<accession>A0A8J7MVQ4</accession>
<dbReference type="PANTHER" id="PTHR32243">
    <property type="entry name" value="MALTOSE TRANSPORT SYSTEM PERMEASE-RELATED"/>
    <property type="match status" value="1"/>
</dbReference>
<protein>
    <submittedName>
        <fullName evidence="9">Carbohydrate ABC transporter permease</fullName>
    </submittedName>
</protein>